<proteinExistence type="predicted"/>
<gene>
    <name evidence="2" type="ORF">NKI27_07955</name>
</gene>
<keyword evidence="1" id="KW-1133">Transmembrane helix</keyword>
<organism evidence="2 3">
    <name type="scientific">Alkalimarinus alittae</name>
    <dbReference type="NCBI Taxonomy" id="2961619"/>
    <lineage>
        <taxon>Bacteria</taxon>
        <taxon>Pseudomonadati</taxon>
        <taxon>Pseudomonadota</taxon>
        <taxon>Gammaproteobacteria</taxon>
        <taxon>Alteromonadales</taxon>
        <taxon>Alteromonadaceae</taxon>
        <taxon>Alkalimarinus</taxon>
    </lineage>
</organism>
<accession>A0ABY6N6B6</accession>
<evidence type="ECO:0000313" key="2">
    <source>
        <dbReference type="EMBL" id="UZE97656.1"/>
    </source>
</evidence>
<reference evidence="2" key="1">
    <citation type="submission" date="2022-06" db="EMBL/GenBank/DDBJ databases">
        <title>Alkalimarinus sp. nov., isolated from gut of a Alitta virens.</title>
        <authorList>
            <person name="Yang A.I."/>
            <person name="Shin N.-R."/>
        </authorList>
    </citation>
    <scope>NUCLEOTIDE SEQUENCE</scope>
    <source>
        <strain evidence="2">A2M4</strain>
    </source>
</reference>
<keyword evidence="3" id="KW-1185">Reference proteome</keyword>
<dbReference type="Proteomes" id="UP001163739">
    <property type="component" value="Chromosome"/>
</dbReference>
<sequence>MSERCCPNCQAPLEAPIAKGSAPICQRCGMAISPARDGYIAGLRMNFKTAVILLTVFCVVMMFWLPR</sequence>
<keyword evidence="1" id="KW-0812">Transmembrane</keyword>
<name>A0ABY6N6B6_9ALTE</name>
<protein>
    <submittedName>
        <fullName evidence="2">DnrP protein</fullName>
    </submittedName>
</protein>
<keyword evidence="1" id="KW-0472">Membrane</keyword>
<evidence type="ECO:0000256" key="1">
    <source>
        <dbReference type="SAM" id="Phobius"/>
    </source>
</evidence>
<dbReference type="EMBL" id="CP100390">
    <property type="protein sequence ID" value="UZE97656.1"/>
    <property type="molecule type" value="Genomic_DNA"/>
</dbReference>
<dbReference type="RefSeq" id="WP_265049132.1">
    <property type="nucleotide sequence ID" value="NZ_CP100390.1"/>
</dbReference>
<evidence type="ECO:0000313" key="3">
    <source>
        <dbReference type="Proteomes" id="UP001163739"/>
    </source>
</evidence>
<feature type="transmembrane region" description="Helical" evidence="1">
    <location>
        <begin position="45"/>
        <end position="65"/>
    </location>
</feature>